<proteinExistence type="predicted"/>
<gene>
    <name evidence="2" type="ORF">E5288_WYG003050</name>
</gene>
<evidence type="ECO:0000256" key="1">
    <source>
        <dbReference type="SAM" id="MobiDB-lite"/>
    </source>
</evidence>
<name>A0A6B0R801_9CETA</name>
<dbReference type="Proteomes" id="UP000322234">
    <property type="component" value="Unassembled WGS sequence"/>
</dbReference>
<sequence length="115" mass="12816">MVVPRWQLAYKTSLKEQPQPRGSQPVSQQPPLPLAAHHGTAGVCKVDDIWSFGLNQAAFGNYLSWYGADSEYFSNLYLGTSTEKPLKCILRKPQLEIPRLAHLSHGLTCIHTKKG</sequence>
<dbReference type="EMBL" id="VBQZ03000032">
    <property type="protein sequence ID" value="MXQ86309.1"/>
    <property type="molecule type" value="Genomic_DNA"/>
</dbReference>
<reference evidence="2" key="1">
    <citation type="submission" date="2019-10" db="EMBL/GenBank/DDBJ databases">
        <title>The sequence and de novo assembly of the wild yak genome.</title>
        <authorList>
            <person name="Liu Y."/>
        </authorList>
    </citation>
    <scope>NUCLEOTIDE SEQUENCE [LARGE SCALE GENOMIC DNA]</scope>
    <source>
        <strain evidence="2">WY2019</strain>
    </source>
</reference>
<keyword evidence="3" id="KW-1185">Reference proteome</keyword>
<evidence type="ECO:0000313" key="2">
    <source>
        <dbReference type="EMBL" id="MXQ86309.1"/>
    </source>
</evidence>
<organism evidence="2 3">
    <name type="scientific">Bos mutus</name>
    <name type="common">wild yak</name>
    <dbReference type="NCBI Taxonomy" id="72004"/>
    <lineage>
        <taxon>Eukaryota</taxon>
        <taxon>Metazoa</taxon>
        <taxon>Chordata</taxon>
        <taxon>Craniata</taxon>
        <taxon>Vertebrata</taxon>
        <taxon>Euteleostomi</taxon>
        <taxon>Mammalia</taxon>
        <taxon>Eutheria</taxon>
        <taxon>Laurasiatheria</taxon>
        <taxon>Artiodactyla</taxon>
        <taxon>Ruminantia</taxon>
        <taxon>Pecora</taxon>
        <taxon>Bovidae</taxon>
        <taxon>Bovinae</taxon>
        <taxon>Bos</taxon>
    </lineage>
</organism>
<accession>A0A6B0R801</accession>
<evidence type="ECO:0000313" key="3">
    <source>
        <dbReference type="Proteomes" id="UP000322234"/>
    </source>
</evidence>
<protein>
    <submittedName>
        <fullName evidence="2">Uncharacterized protein</fullName>
    </submittedName>
</protein>
<dbReference type="AlphaFoldDB" id="A0A6B0R801"/>
<feature type="region of interest" description="Disordered" evidence="1">
    <location>
        <begin position="13"/>
        <end position="34"/>
    </location>
</feature>
<comment type="caution">
    <text evidence="2">The sequence shown here is derived from an EMBL/GenBank/DDBJ whole genome shotgun (WGS) entry which is preliminary data.</text>
</comment>